<evidence type="ECO:0000313" key="1">
    <source>
        <dbReference type="EMBL" id="KAH8037981.1"/>
    </source>
</evidence>
<dbReference type="EMBL" id="JABSTU010000002">
    <property type="protein sequence ID" value="KAH8037981.1"/>
    <property type="molecule type" value="Genomic_DNA"/>
</dbReference>
<keyword evidence="2" id="KW-1185">Reference proteome</keyword>
<reference evidence="1" key="2">
    <citation type="submission" date="2021-09" db="EMBL/GenBank/DDBJ databases">
        <authorList>
            <person name="Jia N."/>
            <person name="Wang J."/>
            <person name="Shi W."/>
            <person name="Du L."/>
            <person name="Sun Y."/>
            <person name="Zhan W."/>
            <person name="Jiang J."/>
            <person name="Wang Q."/>
            <person name="Zhang B."/>
            <person name="Ji P."/>
            <person name="Sakyi L.B."/>
            <person name="Cui X."/>
            <person name="Yuan T."/>
            <person name="Jiang B."/>
            <person name="Yang W."/>
            <person name="Lam T.T.-Y."/>
            <person name="Chang Q."/>
            <person name="Ding S."/>
            <person name="Wang X."/>
            <person name="Zhu J."/>
            <person name="Ruan X."/>
            <person name="Zhao L."/>
            <person name="Wei J."/>
            <person name="Que T."/>
            <person name="Du C."/>
            <person name="Cheng J."/>
            <person name="Dai P."/>
            <person name="Han X."/>
            <person name="Huang E."/>
            <person name="Gao Y."/>
            <person name="Liu J."/>
            <person name="Shao H."/>
            <person name="Ye R."/>
            <person name="Li L."/>
            <person name="Wei W."/>
            <person name="Wang X."/>
            <person name="Wang C."/>
            <person name="Huo Q."/>
            <person name="Li W."/>
            <person name="Guo W."/>
            <person name="Chen H."/>
            <person name="Chen S."/>
            <person name="Zhou L."/>
            <person name="Zhou L."/>
            <person name="Ni X."/>
            <person name="Tian J."/>
            <person name="Zhou Y."/>
            <person name="Sheng Y."/>
            <person name="Liu T."/>
            <person name="Pan Y."/>
            <person name="Xia L."/>
            <person name="Li J."/>
            <person name="Zhao F."/>
            <person name="Cao W."/>
        </authorList>
    </citation>
    <scope>NUCLEOTIDE SEQUENCE</scope>
    <source>
        <strain evidence="1">Rmic-2018</strain>
        <tissue evidence="1">Larvae</tissue>
    </source>
</reference>
<protein>
    <submittedName>
        <fullName evidence="1">Uncharacterized protein</fullName>
    </submittedName>
</protein>
<name>A0A9J6EUT1_RHIMP</name>
<accession>A0A9J6EUT1</accession>
<proteinExistence type="predicted"/>
<organism evidence="1 2">
    <name type="scientific">Rhipicephalus microplus</name>
    <name type="common">Cattle tick</name>
    <name type="synonym">Boophilus microplus</name>
    <dbReference type="NCBI Taxonomy" id="6941"/>
    <lineage>
        <taxon>Eukaryota</taxon>
        <taxon>Metazoa</taxon>
        <taxon>Ecdysozoa</taxon>
        <taxon>Arthropoda</taxon>
        <taxon>Chelicerata</taxon>
        <taxon>Arachnida</taxon>
        <taxon>Acari</taxon>
        <taxon>Parasitiformes</taxon>
        <taxon>Ixodida</taxon>
        <taxon>Ixodoidea</taxon>
        <taxon>Ixodidae</taxon>
        <taxon>Rhipicephalinae</taxon>
        <taxon>Rhipicephalus</taxon>
        <taxon>Boophilus</taxon>
    </lineage>
</organism>
<comment type="caution">
    <text evidence="1">The sequence shown here is derived from an EMBL/GenBank/DDBJ whole genome shotgun (WGS) entry which is preliminary data.</text>
</comment>
<sequence>MASRPAEATLITYAEAIRTSASAVDYPFRPPNLQTTHRRSTQDHRSLATRHLYENPVCGVLPTTSLSVISVVNQVTSTSDRQASGAAAGAATLTASDELSLRHLIRQIVREEIAKENAKYTLQSQAPPQQESTVASVAEVNRHELRQAFASPQQYSAPPHRPNSCTYADAVRHPLAPEVSYQPNEYSYADAVSRPTPMPAPQYLEPYPVAAWTQQDSVRRPYMWETDIRRTADR</sequence>
<reference evidence="1" key="1">
    <citation type="journal article" date="2020" name="Cell">
        <title>Large-Scale Comparative Analyses of Tick Genomes Elucidate Their Genetic Diversity and Vector Capacities.</title>
        <authorList>
            <consortium name="Tick Genome and Microbiome Consortium (TIGMIC)"/>
            <person name="Jia N."/>
            <person name="Wang J."/>
            <person name="Shi W."/>
            <person name="Du L."/>
            <person name="Sun Y."/>
            <person name="Zhan W."/>
            <person name="Jiang J.F."/>
            <person name="Wang Q."/>
            <person name="Zhang B."/>
            <person name="Ji P."/>
            <person name="Bell-Sakyi L."/>
            <person name="Cui X.M."/>
            <person name="Yuan T.T."/>
            <person name="Jiang B.G."/>
            <person name="Yang W.F."/>
            <person name="Lam T.T."/>
            <person name="Chang Q.C."/>
            <person name="Ding S.J."/>
            <person name="Wang X.J."/>
            <person name="Zhu J.G."/>
            <person name="Ruan X.D."/>
            <person name="Zhao L."/>
            <person name="Wei J.T."/>
            <person name="Ye R.Z."/>
            <person name="Que T.C."/>
            <person name="Du C.H."/>
            <person name="Zhou Y.H."/>
            <person name="Cheng J.X."/>
            <person name="Dai P.F."/>
            <person name="Guo W.B."/>
            <person name="Han X.H."/>
            <person name="Huang E.J."/>
            <person name="Li L.F."/>
            <person name="Wei W."/>
            <person name="Gao Y.C."/>
            <person name="Liu J.Z."/>
            <person name="Shao H.Z."/>
            <person name="Wang X."/>
            <person name="Wang C.C."/>
            <person name="Yang T.C."/>
            <person name="Huo Q.B."/>
            <person name="Li W."/>
            <person name="Chen H.Y."/>
            <person name="Chen S.E."/>
            <person name="Zhou L.G."/>
            <person name="Ni X.B."/>
            <person name="Tian J.H."/>
            <person name="Sheng Y."/>
            <person name="Liu T."/>
            <person name="Pan Y.S."/>
            <person name="Xia L.Y."/>
            <person name="Li J."/>
            <person name="Zhao F."/>
            <person name="Cao W.C."/>
        </authorList>
    </citation>
    <scope>NUCLEOTIDE SEQUENCE</scope>
    <source>
        <strain evidence="1">Rmic-2018</strain>
    </source>
</reference>
<dbReference type="Proteomes" id="UP000821866">
    <property type="component" value="Chromosome 10"/>
</dbReference>
<dbReference type="AlphaFoldDB" id="A0A9J6EUT1"/>
<evidence type="ECO:0000313" key="2">
    <source>
        <dbReference type="Proteomes" id="UP000821866"/>
    </source>
</evidence>
<gene>
    <name evidence="1" type="ORF">HPB51_020262</name>
</gene>